<accession>A0A1H1SNT4</accession>
<keyword evidence="4" id="KW-1185">Reference proteome</keyword>
<evidence type="ECO:0000259" key="2">
    <source>
        <dbReference type="Pfam" id="PF03779"/>
    </source>
</evidence>
<dbReference type="OrthoDB" id="3638638at2"/>
<keyword evidence="1" id="KW-1133">Transmembrane helix</keyword>
<feature type="transmembrane region" description="Helical" evidence="1">
    <location>
        <begin position="112"/>
        <end position="137"/>
    </location>
</feature>
<name>A0A1H1SNT4_9ACTN</name>
<dbReference type="Pfam" id="PF03779">
    <property type="entry name" value="SPW"/>
    <property type="match status" value="1"/>
</dbReference>
<dbReference type="RefSeq" id="WP_092654037.1">
    <property type="nucleotide sequence ID" value="NZ_LT629732.1"/>
</dbReference>
<sequence>MSSQRLPIEEHPDITELQGRYERIGLKPAVQMGAGMIVLTGLFVALSPWIVGFAPSTQLAVNNLVVGLTAVALALGFAASFRTTHGLSWVVPLLGVWTIVAPWVIYNADHSLRVILCNVIGGAVLFLSSMAVVGSGLMRRKNERT</sequence>
<keyword evidence="1" id="KW-0812">Transmembrane</keyword>
<feature type="transmembrane region" description="Helical" evidence="1">
    <location>
        <begin position="86"/>
        <end position="106"/>
    </location>
</feature>
<feature type="transmembrane region" description="Helical" evidence="1">
    <location>
        <begin position="33"/>
        <end position="54"/>
    </location>
</feature>
<gene>
    <name evidence="3" type="ORF">SAMN04489717_2877</name>
</gene>
<dbReference type="Proteomes" id="UP000198983">
    <property type="component" value="Chromosome I"/>
</dbReference>
<evidence type="ECO:0000256" key="1">
    <source>
        <dbReference type="SAM" id="Phobius"/>
    </source>
</evidence>
<feature type="transmembrane region" description="Helical" evidence="1">
    <location>
        <begin position="60"/>
        <end position="79"/>
    </location>
</feature>
<keyword evidence="1" id="KW-0472">Membrane</keyword>
<proteinExistence type="predicted"/>
<dbReference type="EMBL" id="LT629732">
    <property type="protein sequence ID" value="SDS49642.1"/>
    <property type="molecule type" value="Genomic_DNA"/>
</dbReference>
<protein>
    <submittedName>
        <fullName evidence="3">SPW repeat-containing protein</fullName>
    </submittedName>
</protein>
<dbReference type="InterPro" id="IPR005530">
    <property type="entry name" value="SPW"/>
</dbReference>
<reference evidence="3 4" key="1">
    <citation type="submission" date="2016-10" db="EMBL/GenBank/DDBJ databases">
        <authorList>
            <person name="de Groot N.N."/>
        </authorList>
    </citation>
    <scope>NUCLEOTIDE SEQUENCE [LARGE SCALE GENOMIC DNA]</scope>
    <source>
        <strain evidence="3 4">DSM 22024</strain>
    </source>
</reference>
<organism evidence="3 4">
    <name type="scientific">Actinopolymorpha singaporensis</name>
    <dbReference type="NCBI Taxonomy" id="117157"/>
    <lineage>
        <taxon>Bacteria</taxon>
        <taxon>Bacillati</taxon>
        <taxon>Actinomycetota</taxon>
        <taxon>Actinomycetes</taxon>
        <taxon>Propionibacteriales</taxon>
        <taxon>Actinopolymorphaceae</taxon>
        <taxon>Actinopolymorpha</taxon>
    </lineage>
</organism>
<feature type="domain" description="SPW repeat-containing integral membrane" evidence="2">
    <location>
        <begin position="35"/>
        <end position="128"/>
    </location>
</feature>
<dbReference type="AlphaFoldDB" id="A0A1H1SNT4"/>
<evidence type="ECO:0000313" key="4">
    <source>
        <dbReference type="Proteomes" id="UP000198983"/>
    </source>
</evidence>
<evidence type="ECO:0000313" key="3">
    <source>
        <dbReference type="EMBL" id="SDS49642.1"/>
    </source>
</evidence>